<gene>
    <name evidence="3" type="ORF">CH360_09910</name>
    <name evidence="4" type="ORF">CH373_08765</name>
</gene>
<dbReference type="InterPro" id="IPR003018">
    <property type="entry name" value="GAF"/>
</dbReference>
<dbReference type="Pfam" id="PF07228">
    <property type="entry name" value="SpoIIE"/>
    <property type="match status" value="1"/>
</dbReference>
<dbReference type="PANTHER" id="PTHR43156">
    <property type="entry name" value="STAGE II SPORULATION PROTEIN E-RELATED"/>
    <property type="match status" value="1"/>
</dbReference>
<reference evidence="5 6" key="1">
    <citation type="submission" date="2017-07" db="EMBL/GenBank/DDBJ databases">
        <title>Leptospira spp. isolated from tropical soils.</title>
        <authorList>
            <person name="Thibeaux R."/>
            <person name="Iraola G."/>
            <person name="Ferres I."/>
            <person name="Bierque E."/>
            <person name="Girault D."/>
            <person name="Soupe-Gilbert M.-E."/>
            <person name="Picardeau M."/>
            <person name="Goarant C."/>
        </authorList>
    </citation>
    <scope>NUCLEOTIDE SEQUENCE [LARGE SCALE GENOMIC DNA]</scope>
    <source>
        <strain evidence="4 6">FH1-B-B1</strain>
        <strain evidence="3 5">FH1-B-C1</strain>
    </source>
</reference>
<dbReference type="Gene3D" id="3.30.450.40">
    <property type="match status" value="1"/>
</dbReference>
<dbReference type="InterPro" id="IPR035965">
    <property type="entry name" value="PAS-like_dom_sf"/>
</dbReference>
<dbReference type="Gene3D" id="3.30.450.20">
    <property type="entry name" value="PAS domain"/>
    <property type="match status" value="1"/>
</dbReference>
<dbReference type="InterPro" id="IPR029016">
    <property type="entry name" value="GAF-like_dom_sf"/>
</dbReference>
<dbReference type="RefSeq" id="WP_100713876.1">
    <property type="nucleotide sequence ID" value="NZ_NPDY01000008.1"/>
</dbReference>
<dbReference type="InterPro" id="IPR052016">
    <property type="entry name" value="Bact_Sigma-Reg"/>
</dbReference>
<dbReference type="AlphaFoldDB" id="A0A2M9ZND1"/>
<dbReference type="Pfam" id="PF01590">
    <property type="entry name" value="GAF"/>
    <property type="match status" value="1"/>
</dbReference>
<dbReference type="SMART" id="SM00331">
    <property type="entry name" value="PP2C_SIG"/>
    <property type="match status" value="1"/>
</dbReference>
<proteinExistence type="predicted"/>
<keyword evidence="1" id="KW-0378">Hydrolase</keyword>
<keyword evidence="5" id="KW-1185">Reference proteome</keyword>
<evidence type="ECO:0000313" key="6">
    <source>
        <dbReference type="Proteomes" id="UP000231990"/>
    </source>
</evidence>
<dbReference type="GO" id="GO:0016791">
    <property type="term" value="F:phosphatase activity"/>
    <property type="evidence" value="ECO:0007669"/>
    <property type="project" value="TreeGrafter"/>
</dbReference>
<dbReference type="SUPFAM" id="SSF55785">
    <property type="entry name" value="PYP-like sensor domain (PAS domain)"/>
    <property type="match status" value="1"/>
</dbReference>
<name>A0A2M9ZND1_9LEPT</name>
<dbReference type="EMBL" id="NPDZ01000004">
    <property type="protein sequence ID" value="PJZ73580.1"/>
    <property type="molecule type" value="Genomic_DNA"/>
</dbReference>
<dbReference type="Proteomes" id="UP000231990">
    <property type="component" value="Unassembled WGS sequence"/>
</dbReference>
<dbReference type="OrthoDB" id="305353at2"/>
<dbReference type="Gene3D" id="3.60.40.10">
    <property type="entry name" value="PPM-type phosphatase domain"/>
    <property type="match status" value="1"/>
</dbReference>
<dbReference type="SUPFAM" id="SSF55781">
    <property type="entry name" value="GAF domain-like"/>
    <property type="match status" value="1"/>
</dbReference>
<dbReference type="PANTHER" id="PTHR43156:SF2">
    <property type="entry name" value="STAGE II SPORULATION PROTEIN E"/>
    <property type="match status" value="1"/>
</dbReference>
<organism evidence="4 6">
    <name type="scientific">Leptospira perolatii</name>
    <dbReference type="NCBI Taxonomy" id="2023191"/>
    <lineage>
        <taxon>Bacteria</taxon>
        <taxon>Pseudomonadati</taxon>
        <taxon>Spirochaetota</taxon>
        <taxon>Spirochaetia</taxon>
        <taxon>Leptospirales</taxon>
        <taxon>Leptospiraceae</taxon>
        <taxon>Leptospira</taxon>
    </lineage>
</organism>
<dbReference type="EMBL" id="NPDY01000008">
    <property type="protein sequence ID" value="PJZ69593.1"/>
    <property type="molecule type" value="Genomic_DNA"/>
</dbReference>
<evidence type="ECO:0000313" key="5">
    <source>
        <dbReference type="Proteomes" id="UP000231962"/>
    </source>
</evidence>
<protein>
    <submittedName>
        <fullName evidence="4">Serine/threonine protein phosphatase</fullName>
    </submittedName>
</protein>
<feature type="domain" description="PPM-type phosphatase" evidence="2">
    <location>
        <begin position="363"/>
        <end position="574"/>
    </location>
</feature>
<evidence type="ECO:0000259" key="2">
    <source>
        <dbReference type="SMART" id="SM00331"/>
    </source>
</evidence>
<dbReference type="Pfam" id="PF13426">
    <property type="entry name" value="PAS_9"/>
    <property type="match status" value="1"/>
</dbReference>
<accession>A0A2M9ZND1</accession>
<dbReference type="Proteomes" id="UP000231962">
    <property type="component" value="Unassembled WGS sequence"/>
</dbReference>
<sequence length="576" mass="65683">MELDYRKSREELEKLQGNLRKAPEGIWCYELEEPLDTKLPVQAQCQWIFEKAILTHCNEALARMYGYSKVEDIIGIHLKDLFFPNIQTNLDILAEFVGNGYKTHDAESTEVDRNGNQKYFVNTSLGVVENGVLLRAWGVQKDITAMKNSELRLKRTIGLEGLLSEISRNFLRVDPGQTHEAINFALERLGEFTGADRAYIFLFTNAGLAISNSNEWCADGIPRQMHRLQNLPITVFPMENLEALRKTGVFVYNSADEIPENHTVLREFFQSMGLKSSIVVGLVSVDSEIGFLGLDSISKVRTWTEEDGYVLRLVADLVVLALDRKKRESDLNDFYERMNHDLELARITQRSLVAREFPDSPFFQVVSYFRPFEKVGGDIITYVQHESGVIDILFGDVSGHGISSAMVSGMAVLSFKYHARSGLSPAKGIQEFIKDLKPMVVEHHIATVWVRFFPLEKKLLYCYAGHPPIILFRGDQMIELKGMNLPLLIFDSIDYFDESLDLQAGDRLVFYSDGMYEVFNKQGRILDLSAFQEILNSYRELNSLQEYIEQVIADVFQFSEGTFSDDMAMLVIDIKK</sequence>
<evidence type="ECO:0000256" key="1">
    <source>
        <dbReference type="ARBA" id="ARBA00022801"/>
    </source>
</evidence>
<dbReference type="InterPro" id="IPR000014">
    <property type="entry name" value="PAS"/>
</dbReference>
<evidence type="ECO:0000313" key="3">
    <source>
        <dbReference type="EMBL" id="PJZ69593.1"/>
    </source>
</evidence>
<comment type="caution">
    <text evidence="4">The sequence shown here is derived from an EMBL/GenBank/DDBJ whole genome shotgun (WGS) entry which is preliminary data.</text>
</comment>
<dbReference type="InterPro" id="IPR036457">
    <property type="entry name" value="PPM-type-like_dom_sf"/>
</dbReference>
<evidence type="ECO:0000313" key="4">
    <source>
        <dbReference type="EMBL" id="PJZ73580.1"/>
    </source>
</evidence>
<dbReference type="SUPFAM" id="SSF81606">
    <property type="entry name" value="PP2C-like"/>
    <property type="match status" value="1"/>
</dbReference>
<dbReference type="InterPro" id="IPR001932">
    <property type="entry name" value="PPM-type_phosphatase-like_dom"/>
</dbReference>